<organism evidence="3 4">
    <name type="scientific">Malassezia brasiliensis</name>
    <dbReference type="NCBI Taxonomy" id="1821822"/>
    <lineage>
        <taxon>Eukaryota</taxon>
        <taxon>Fungi</taxon>
        <taxon>Dikarya</taxon>
        <taxon>Basidiomycota</taxon>
        <taxon>Ustilaginomycotina</taxon>
        <taxon>Malasseziomycetes</taxon>
        <taxon>Malasseziales</taxon>
        <taxon>Malasseziaceae</taxon>
        <taxon>Malassezia</taxon>
    </lineage>
</organism>
<evidence type="ECO:0000259" key="1">
    <source>
        <dbReference type="Pfam" id="PF02558"/>
    </source>
</evidence>
<keyword evidence="4" id="KW-1185">Reference proteome</keyword>
<dbReference type="EC" id="1.1.1.169" evidence="3"/>
<dbReference type="InterPro" id="IPR036291">
    <property type="entry name" value="NAD(P)-bd_dom_sf"/>
</dbReference>
<reference evidence="3" key="1">
    <citation type="submission" date="2023-03" db="EMBL/GenBank/DDBJ databases">
        <title>Mating type loci evolution in Malassezia.</title>
        <authorList>
            <person name="Coelho M.A."/>
        </authorList>
    </citation>
    <scope>NUCLEOTIDE SEQUENCE</scope>
    <source>
        <strain evidence="3">CBS 14135</strain>
    </source>
</reference>
<dbReference type="SUPFAM" id="SSF48179">
    <property type="entry name" value="6-phosphogluconate dehydrogenase C-terminal domain-like"/>
    <property type="match status" value="1"/>
</dbReference>
<sequence>MASAERPEVLLIGFGGVGVLYAYVLQRGGARITAVCRSNYDTVKANGINVFSDKFGEHLNWHPDQVVRSPDEIEGNAFDFVPDVCPSSETIRPYLEKNLSLSPKNNLPLIVLIQNGVEIENEVYESLVCSDKPLASGVVGGLTWVGVTLLGNGTRIEHGFLERLKIGLYPPPLADEVPSDTASAFDQLVELFRQGGSNVEGTNDIVGVRWSKVLWNISWGGLTTLARRPVSAILEAETLPYSAGVVYGIMLELLAIARAHGINEDRLPSVTIDQVYDMTMRNTNAKIRVTQNPDQFLEPMENKNLPDDFKPSILVDLERERPMELHVIFGTLLERARAANVATPRLDLIVAALMPSQVAFVRKAKGLTKEDDSNKIYDANPALNKTGGAPVLGP</sequence>
<protein>
    <submittedName>
        <fullName evidence="3">2-dehydropantoate 2-reductase</fullName>
        <ecNumber evidence="3">1.1.1.169</ecNumber>
    </submittedName>
</protein>
<dbReference type="GO" id="GO:0005737">
    <property type="term" value="C:cytoplasm"/>
    <property type="evidence" value="ECO:0007669"/>
    <property type="project" value="TreeGrafter"/>
</dbReference>
<dbReference type="PANTHER" id="PTHR21708">
    <property type="entry name" value="PROBABLE 2-DEHYDROPANTOATE 2-REDUCTASE"/>
    <property type="match status" value="1"/>
</dbReference>
<evidence type="ECO:0000313" key="3">
    <source>
        <dbReference type="EMBL" id="WFC94504.1"/>
    </source>
</evidence>
<name>A0AAF0DRJ5_9BASI</name>
<dbReference type="EMBL" id="CP119951">
    <property type="protein sequence ID" value="WFC94504.1"/>
    <property type="molecule type" value="Genomic_DNA"/>
</dbReference>
<proteinExistence type="predicted"/>
<dbReference type="Pfam" id="PF08546">
    <property type="entry name" value="ApbA_C"/>
    <property type="match status" value="1"/>
</dbReference>
<keyword evidence="3" id="KW-0560">Oxidoreductase</keyword>
<dbReference type="Gene3D" id="3.40.50.720">
    <property type="entry name" value="NAD(P)-binding Rossmann-like Domain"/>
    <property type="match status" value="1"/>
</dbReference>
<dbReference type="Proteomes" id="UP001216638">
    <property type="component" value="Chromosome 1"/>
</dbReference>
<dbReference type="Gene3D" id="1.10.1040.10">
    <property type="entry name" value="N-(1-d-carboxylethyl)-l-norvaline Dehydrogenase, domain 2"/>
    <property type="match status" value="1"/>
</dbReference>
<dbReference type="InterPro" id="IPR051402">
    <property type="entry name" value="KPR-Related"/>
</dbReference>
<feature type="domain" description="Ketopantoate reductase C-terminal" evidence="2">
    <location>
        <begin position="204"/>
        <end position="353"/>
    </location>
</feature>
<dbReference type="InterPro" id="IPR013332">
    <property type="entry name" value="KPR_N"/>
</dbReference>
<dbReference type="InterPro" id="IPR013328">
    <property type="entry name" value="6PGD_dom2"/>
</dbReference>
<dbReference type="GO" id="GO:0008677">
    <property type="term" value="F:2-dehydropantoate 2-reductase activity"/>
    <property type="evidence" value="ECO:0007669"/>
    <property type="project" value="UniProtKB-EC"/>
</dbReference>
<evidence type="ECO:0000259" key="2">
    <source>
        <dbReference type="Pfam" id="PF08546"/>
    </source>
</evidence>
<dbReference type="InterPro" id="IPR013752">
    <property type="entry name" value="KPA_reductase"/>
</dbReference>
<dbReference type="SUPFAM" id="SSF51735">
    <property type="entry name" value="NAD(P)-binding Rossmann-fold domains"/>
    <property type="match status" value="1"/>
</dbReference>
<dbReference type="PANTHER" id="PTHR21708:SF43">
    <property type="entry name" value="KETOPANTOATE REDUCTASE C-TERMINAL DOMAIN-CONTAINING PROTEIN"/>
    <property type="match status" value="1"/>
</dbReference>
<dbReference type="InterPro" id="IPR008927">
    <property type="entry name" value="6-PGluconate_DH-like_C_sf"/>
</dbReference>
<evidence type="ECO:0000313" key="4">
    <source>
        <dbReference type="Proteomes" id="UP001216638"/>
    </source>
</evidence>
<feature type="domain" description="Ketopantoate reductase N-terminal" evidence="1">
    <location>
        <begin position="9"/>
        <end position="169"/>
    </location>
</feature>
<dbReference type="Pfam" id="PF02558">
    <property type="entry name" value="ApbA"/>
    <property type="match status" value="1"/>
</dbReference>
<gene>
    <name evidence="3" type="ORF">MBRA1_001134</name>
</gene>
<accession>A0AAF0DRJ5</accession>
<dbReference type="AlphaFoldDB" id="A0AAF0DRJ5"/>